<proteinExistence type="predicted"/>
<name>A0A4C1WVJ7_EUMVA</name>
<sequence length="104" mass="11895">MATKAYTLDAILLQDESLHHPRLGRSSIDEFHVSTRTSCRFTLPGDDLDRQLDHAEPFHTEYRRTVRRVGPNYHEIYHLPVVTELAHLLPVGGLKLLAKPLTNN</sequence>
<gene>
    <name evidence="1" type="ORF">EVAR_81253_1</name>
</gene>
<comment type="caution">
    <text evidence="1">The sequence shown here is derived from an EMBL/GenBank/DDBJ whole genome shotgun (WGS) entry which is preliminary data.</text>
</comment>
<evidence type="ECO:0000313" key="2">
    <source>
        <dbReference type="Proteomes" id="UP000299102"/>
    </source>
</evidence>
<dbReference type="Proteomes" id="UP000299102">
    <property type="component" value="Unassembled WGS sequence"/>
</dbReference>
<organism evidence="1 2">
    <name type="scientific">Eumeta variegata</name>
    <name type="common">Bagworm moth</name>
    <name type="synonym">Eumeta japonica</name>
    <dbReference type="NCBI Taxonomy" id="151549"/>
    <lineage>
        <taxon>Eukaryota</taxon>
        <taxon>Metazoa</taxon>
        <taxon>Ecdysozoa</taxon>
        <taxon>Arthropoda</taxon>
        <taxon>Hexapoda</taxon>
        <taxon>Insecta</taxon>
        <taxon>Pterygota</taxon>
        <taxon>Neoptera</taxon>
        <taxon>Endopterygota</taxon>
        <taxon>Lepidoptera</taxon>
        <taxon>Glossata</taxon>
        <taxon>Ditrysia</taxon>
        <taxon>Tineoidea</taxon>
        <taxon>Psychidae</taxon>
        <taxon>Oiketicinae</taxon>
        <taxon>Eumeta</taxon>
    </lineage>
</organism>
<accession>A0A4C1WVJ7</accession>
<reference evidence="1 2" key="1">
    <citation type="journal article" date="2019" name="Commun. Biol.">
        <title>The bagworm genome reveals a unique fibroin gene that provides high tensile strength.</title>
        <authorList>
            <person name="Kono N."/>
            <person name="Nakamura H."/>
            <person name="Ohtoshi R."/>
            <person name="Tomita M."/>
            <person name="Numata K."/>
            <person name="Arakawa K."/>
        </authorList>
    </citation>
    <scope>NUCLEOTIDE SEQUENCE [LARGE SCALE GENOMIC DNA]</scope>
</reference>
<protein>
    <submittedName>
        <fullName evidence="1">Uncharacterized protein</fullName>
    </submittedName>
</protein>
<keyword evidence="2" id="KW-1185">Reference proteome</keyword>
<evidence type="ECO:0000313" key="1">
    <source>
        <dbReference type="EMBL" id="GBP54085.1"/>
    </source>
</evidence>
<dbReference type="AlphaFoldDB" id="A0A4C1WVJ7"/>
<dbReference type="EMBL" id="BGZK01000639">
    <property type="protein sequence ID" value="GBP54085.1"/>
    <property type="molecule type" value="Genomic_DNA"/>
</dbReference>